<dbReference type="Gene3D" id="3.40.50.10880">
    <property type="entry name" value="Uncharacterised protein PF01937, DUF89, domain 3"/>
    <property type="match status" value="1"/>
</dbReference>
<dbReference type="SUPFAM" id="SSF111321">
    <property type="entry name" value="AF1104-like"/>
    <property type="match status" value="1"/>
</dbReference>
<dbReference type="Proteomes" id="UP000747110">
    <property type="component" value="Unassembled WGS sequence"/>
</dbReference>
<dbReference type="GO" id="GO:0004594">
    <property type="term" value="F:pantothenate kinase activity"/>
    <property type="evidence" value="ECO:0007669"/>
    <property type="project" value="TreeGrafter"/>
</dbReference>
<comment type="caution">
    <text evidence="3">The sequence shown here is derived from an EMBL/GenBank/DDBJ whole genome shotgun (WGS) entry which is preliminary data.</text>
</comment>
<dbReference type="AlphaFoldDB" id="A0A8J4C428"/>
<dbReference type="PANTHER" id="PTHR12280">
    <property type="entry name" value="PANTOTHENATE KINASE"/>
    <property type="match status" value="1"/>
</dbReference>
<evidence type="ECO:0000313" key="4">
    <source>
        <dbReference type="Proteomes" id="UP000747110"/>
    </source>
</evidence>
<dbReference type="InterPro" id="IPR036075">
    <property type="entry name" value="ARMT-1-like_metal-bd_sf"/>
</dbReference>
<dbReference type="GO" id="GO:0015937">
    <property type="term" value="P:coenzyme A biosynthetic process"/>
    <property type="evidence" value="ECO:0007669"/>
    <property type="project" value="InterPro"/>
</dbReference>
<dbReference type="Gene3D" id="1.10.285.20">
    <property type="entry name" value="Uncharacterised protein PF01937, DUF89, domain 2"/>
    <property type="match status" value="1"/>
</dbReference>
<dbReference type="GO" id="GO:0005829">
    <property type="term" value="C:cytosol"/>
    <property type="evidence" value="ECO:0007669"/>
    <property type="project" value="TreeGrafter"/>
</dbReference>
<sequence>MCFPNLWCGSCCFAVQFVIPQEDHMKQSVLSEALPATAVVQSQVHNDIVINRFLAIAYIVMSTKALLLVLLTCMQHSPGDFFPVPPIVIQVVSLDRQQHTGLGSTSTRRWMHSWKPPRPLPPVTPTPTLLIVTHFANCASEDCLHAAGFRDIFAAVKTAENDRALQLLPSVIRELDELVGGFSAELELALRGVFAGNIFDLGAAASAELHAAGGGAFASTRAQLLPRPWAVDNLDEVLAVVRGTRGARWRQAALFVDNAGPDVVLGMLPLARVLLKAGTKVLLMANRGPTINDITAEELVQLLRQAAELDGLLRMAVASENIRVVCSGSDLPVIDLTQLSKEAVDATADCDLIILEGMGRAIETNLYARFTCDSLKLGMIKHPEVAAHFSKRLYDCVCKFDQAAQQASPVRVKG</sequence>
<dbReference type="FunFam" id="3.40.50.10880:FF:000004">
    <property type="entry name" value="Pantothenate kinase"/>
    <property type="match status" value="1"/>
</dbReference>
<dbReference type="GO" id="GO:0005634">
    <property type="term" value="C:nucleus"/>
    <property type="evidence" value="ECO:0007669"/>
    <property type="project" value="TreeGrafter"/>
</dbReference>
<evidence type="ECO:0000256" key="1">
    <source>
        <dbReference type="ARBA" id="ARBA00001967"/>
    </source>
</evidence>
<dbReference type="OrthoDB" id="1880850at2759"/>
<protein>
    <recommendedName>
        <fullName evidence="2">Damage-control phosphatase ARMT1-like metal-binding domain-containing protein</fullName>
    </recommendedName>
</protein>
<feature type="domain" description="Damage-control phosphatase ARMT1-like metal-binding" evidence="2">
    <location>
        <begin position="114"/>
        <end position="397"/>
    </location>
</feature>
<reference evidence="3" key="1">
    <citation type="journal article" date="2021" name="Proc. Natl. Acad. Sci. U.S.A.">
        <title>Three genomes in the algal genus Volvox reveal the fate of a haploid sex-determining region after a transition to homothallism.</title>
        <authorList>
            <person name="Yamamoto K."/>
            <person name="Hamaji T."/>
            <person name="Kawai-Toyooka H."/>
            <person name="Matsuzaki R."/>
            <person name="Takahashi F."/>
            <person name="Nishimura Y."/>
            <person name="Kawachi M."/>
            <person name="Noguchi H."/>
            <person name="Minakuchi Y."/>
            <person name="Umen J.G."/>
            <person name="Toyoda A."/>
            <person name="Nozaki H."/>
        </authorList>
    </citation>
    <scope>NUCLEOTIDE SEQUENCE</scope>
    <source>
        <strain evidence="3">NIES-3786</strain>
    </source>
</reference>
<dbReference type="PANTHER" id="PTHR12280:SF35">
    <property type="entry name" value="4'-PHOSPHOPANTETHEINE PHOSPHATASE"/>
    <property type="match status" value="1"/>
</dbReference>
<name>A0A8J4C428_9CHLO</name>
<comment type="cofactor">
    <cofactor evidence="1">
        <name>Ni(2+)</name>
        <dbReference type="ChEBI" id="CHEBI:49786"/>
    </cofactor>
</comment>
<dbReference type="InterPro" id="IPR002791">
    <property type="entry name" value="ARMT1-like_metal-bd"/>
</dbReference>
<dbReference type="GO" id="GO:0005524">
    <property type="term" value="F:ATP binding"/>
    <property type="evidence" value="ECO:0007669"/>
    <property type="project" value="InterPro"/>
</dbReference>
<gene>
    <name evidence="3" type="ORF">Vretifemale_5042</name>
</gene>
<dbReference type="Pfam" id="PF01937">
    <property type="entry name" value="ARMT1-like_dom"/>
    <property type="match status" value="1"/>
</dbReference>
<accession>A0A8J4C428</accession>
<evidence type="ECO:0000313" key="3">
    <source>
        <dbReference type="EMBL" id="GIL75194.1"/>
    </source>
</evidence>
<keyword evidence="4" id="KW-1185">Reference proteome</keyword>
<organism evidence="3 4">
    <name type="scientific">Volvox reticuliferus</name>
    <dbReference type="NCBI Taxonomy" id="1737510"/>
    <lineage>
        <taxon>Eukaryota</taxon>
        <taxon>Viridiplantae</taxon>
        <taxon>Chlorophyta</taxon>
        <taxon>core chlorophytes</taxon>
        <taxon>Chlorophyceae</taxon>
        <taxon>CS clade</taxon>
        <taxon>Chlamydomonadales</taxon>
        <taxon>Volvocaceae</taxon>
        <taxon>Volvox</taxon>
    </lineage>
</organism>
<evidence type="ECO:0000259" key="2">
    <source>
        <dbReference type="Pfam" id="PF01937"/>
    </source>
</evidence>
<dbReference type="InterPro" id="IPR004567">
    <property type="entry name" value="Type_II_PanK"/>
</dbReference>
<proteinExistence type="predicted"/>
<dbReference type="EMBL" id="BNCP01000007">
    <property type="protein sequence ID" value="GIL75194.1"/>
    <property type="molecule type" value="Genomic_DNA"/>
</dbReference>